<comment type="caution">
    <text evidence="1">The sequence shown here is derived from an EMBL/GenBank/DDBJ whole genome shotgun (WGS) entry which is preliminary data.</text>
</comment>
<dbReference type="InterPro" id="IPR023168">
    <property type="entry name" value="GatB_Yqey_C_2"/>
</dbReference>
<dbReference type="PANTHER" id="PTHR28055:SF1">
    <property type="entry name" value="ALTERED INHERITANCE OF MITOCHONDRIA PROTEIN 41, MITOCHONDRIAL"/>
    <property type="match status" value="1"/>
</dbReference>
<organism evidence="1 2">
    <name type="scientific">Candidatus Sungbacteria bacterium RIFCSPHIGHO2_02_FULL_49_20</name>
    <dbReference type="NCBI Taxonomy" id="1802272"/>
    <lineage>
        <taxon>Bacteria</taxon>
        <taxon>Candidatus Sungiibacteriota</taxon>
    </lineage>
</organism>
<evidence type="ECO:0000313" key="1">
    <source>
        <dbReference type="EMBL" id="OHA01414.1"/>
    </source>
</evidence>
<name>A0A1G2KQ74_9BACT</name>
<dbReference type="InterPro" id="IPR019004">
    <property type="entry name" value="YqeY/Aim41"/>
</dbReference>
<dbReference type="InterPro" id="IPR003789">
    <property type="entry name" value="Asn/Gln_tRNA_amidoTrase-B-like"/>
</dbReference>
<dbReference type="InterPro" id="IPR042184">
    <property type="entry name" value="YqeY/Aim41_N"/>
</dbReference>
<sequence length="158" mass="17282">MLSQKIQEDTKGAMRAKDALRLSTLRLLQASMKNRALEKRAKLVSAGNAPMDAELTDEEIVAVMRSEVKKRKDAIFEYEKGGRHESAAKEKLEMEILQSYLPAEVDDAVIETAVAKAIASIGKDQKQFGKIVGMAMKELAGYASGERVSKAVKLALEG</sequence>
<dbReference type="AlphaFoldDB" id="A0A1G2KQ74"/>
<proteinExistence type="predicted"/>
<evidence type="ECO:0000313" key="2">
    <source>
        <dbReference type="Proteomes" id="UP000178710"/>
    </source>
</evidence>
<dbReference type="EMBL" id="MHQK01000027">
    <property type="protein sequence ID" value="OHA01414.1"/>
    <property type="molecule type" value="Genomic_DNA"/>
</dbReference>
<dbReference type="Proteomes" id="UP000178710">
    <property type="component" value="Unassembled WGS sequence"/>
</dbReference>
<accession>A0A1G2KQ74</accession>
<evidence type="ECO:0008006" key="3">
    <source>
        <dbReference type="Google" id="ProtNLM"/>
    </source>
</evidence>
<dbReference type="Pfam" id="PF09424">
    <property type="entry name" value="YqeY"/>
    <property type="match status" value="1"/>
</dbReference>
<dbReference type="SUPFAM" id="SSF89095">
    <property type="entry name" value="GatB/YqeY motif"/>
    <property type="match status" value="1"/>
</dbReference>
<dbReference type="PANTHER" id="PTHR28055">
    <property type="entry name" value="ALTERED INHERITANCE OF MITOCHONDRIA PROTEIN 41, MITOCHONDRIAL"/>
    <property type="match status" value="1"/>
</dbReference>
<dbReference type="GO" id="GO:0016884">
    <property type="term" value="F:carbon-nitrogen ligase activity, with glutamine as amido-N-donor"/>
    <property type="evidence" value="ECO:0007669"/>
    <property type="project" value="InterPro"/>
</dbReference>
<reference evidence="1 2" key="1">
    <citation type="journal article" date="2016" name="Nat. Commun.">
        <title>Thousands of microbial genomes shed light on interconnected biogeochemical processes in an aquifer system.</title>
        <authorList>
            <person name="Anantharaman K."/>
            <person name="Brown C.T."/>
            <person name="Hug L.A."/>
            <person name="Sharon I."/>
            <person name="Castelle C.J."/>
            <person name="Probst A.J."/>
            <person name="Thomas B.C."/>
            <person name="Singh A."/>
            <person name="Wilkins M.J."/>
            <person name="Karaoz U."/>
            <person name="Brodie E.L."/>
            <person name="Williams K.H."/>
            <person name="Hubbard S.S."/>
            <person name="Banfield J.F."/>
        </authorList>
    </citation>
    <scope>NUCLEOTIDE SEQUENCE [LARGE SCALE GENOMIC DNA]</scope>
</reference>
<protein>
    <recommendedName>
        <fullName evidence="3">Glutamyl-tRNA amidotransferase</fullName>
    </recommendedName>
</protein>
<gene>
    <name evidence="1" type="ORF">A3C12_02925</name>
</gene>
<dbReference type="Gene3D" id="1.10.1510.10">
    <property type="entry name" value="Uncharacterised protein YqeY/AIM41 PF09424, N-terminal domain"/>
    <property type="match status" value="1"/>
</dbReference>
<dbReference type="Gene3D" id="1.10.10.410">
    <property type="match status" value="1"/>
</dbReference>